<dbReference type="Proteomes" id="UP001610444">
    <property type="component" value="Unassembled WGS sequence"/>
</dbReference>
<dbReference type="GeneID" id="98160931"/>
<comment type="caution">
    <text evidence="2">The sequence shown here is derived from an EMBL/GenBank/DDBJ whole genome shotgun (WGS) entry which is preliminary data.</text>
</comment>
<dbReference type="RefSeq" id="XP_070898789.1">
    <property type="nucleotide sequence ID" value="XM_071045767.1"/>
</dbReference>
<name>A0ABR4KDL1_9EURO</name>
<dbReference type="SUPFAM" id="SSF81383">
    <property type="entry name" value="F-box domain"/>
    <property type="match status" value="1"/>
</dbReference>
<accession>A0ABR4KDL1</accession>
<dbReference type="InterPro" id="IPR056867">
    <property type="entry name" value="LRR_15"/>
</dbReference>
<protein>
    <recommendedName>
        <fullName evidence="1">F-box domain-containing protein</fullName>
    </recommendedName>
</protein>
<dbReference type="PROSITE" id="PS50181">
    <property type="entry name" value="FBOX"/>
    <property type="match status" value="1"/>
</dbReference>
<sequence length="308" mass="35500">MLQLLPSEVQLLIAQHLETADKAALVLTSHHFYSLVIPSLYENIENTYDQGLMRLVDTLARNPSLRAFPRSLALEAWDTPSTDNPADVWIDPHEEELDFPGYRLGLLCRLAKAACPVENEAVTWCRHLRNNNADASLALLLTLVPYLFRLEVQFPKSVGWAQRVIEWAVAQPQPIASLGALQRLKEVYVSARWFEFQDENQDVTRWTLMFLGLPSLRRITTDGLFQDEDETMYKSISSSVTQIRLDYSIGVYDLERLIRHCPNLESYRHHYSHFLDRILPKFAHNHLSLILDLTPPDLQLPNQWLELG</sequence>
<proteinExistence type="predicted"/>
<dbReference type="InterPro" id="IPR001810">
    <property type="entry name" value="F-box_dom"/>
</dbReference>
<evidence type="ECO:0000313" key="3">
    <source>
        <dbReference type="Proteomes" id="UP001610444"/>
    </source>
</evidence>
<evidence type="ECO:0000313" key="2">
    <source>
        <dbReference type="EMBL" id="KAL2849402.1"/>
    </source>
</evidence>
<gene>
    <name evidence="2" type="ORF">BJX68DRAFT_267253</name>
</gene>
<dbReference type="InterPro" id="IPR036047">
    <property type="entry name" value="F-box-like_dom_sf"/>
</dbReference>
<dbReference type="Pfam" id="PF24969">
    <property type="entry name" value="LRR_15"/>
    <property type="match status" value="1"/>
</dbReference>
<keyword evidence="3" id="KW-1185">Reference proteome</keyword>
<reference evidence="2 3" key="1">
    <citation type="submission" date="2024-07" db="EMBL/GenBank/DDBJ databases">
        <title>Section-level genome sequencing and comparative genomics of Aspergillus sections Usti and Cavernicolus.</title>
        <authorList>
            <consortium name="Lawrence Berkeley National Laboratory"/>
            <person name="Nybo J.L."/>
            <person name="Vesth T.C."/>
            <person name="Theobald S."/>
            <person name="Frisvad J.C."/>
            <person name="Larsen T.O."/>
            <person name="Kjaerboelling I."/>
            <person name="Rothschild-Mancinelli K."/>
            <person name="Lyhne E.K."/>
            <person name="Kogle M.E."/>
            <person name="Barry K."/>
            <person name="Clum A."/>
            <person name="Na H."/>
            <person name="Ledsgaard L."/>
            <person name="Lin J."/>
            <person name="Lipzen A."/>
            <person name="Kuo A."/>
            <person name="Riley R."/>
            <person name="Mondo S."/>
            <person name="LaButti K."/>
            <person name="Haridas S."/>
            <person name="Pangalinan J."/>
            <person name="Salamov A.A."/>
            <person name="Simmons B.A."/>
            <person name="Magnuson J.K."/>
            <person name="Chen J."/>
            <person name="Drula E."/>
            <person name="Henrissat B."/>
            <person name="Wiebenga A."/>
            <person name="Lubbers R.J."/>
            <person name="Gomes A.C."/>
            <person name="Macurrencykelacurrency M.R."/>
            <person name="Stajich J."/>
            <person name="Grigoriev I.V."/>
            <person name="Mortensen U.H."/>
            <person name="De vries R.P."/>
            <person name="Baker S.E."/>
            <person name="Andersen M.R."/>
        </authorList>
    </citation>
    <scope>NUCLEOTIDE SEQUENCE [LARGE SCALE GENOMIC DNA]</scope>
    <source>
        <strain evidence="2 3">CBS 756.74</strain>
    </source>
</reference>
<feature type="domain" description="F-box" evidence="1">
    <location>
        <begin position="1"/>
        <end position="44"/>
    </location>
</feature>
<evidence type="ECO:0000259" key="1">
    <source>
        <dbReference type="PROSITE" id="PS50181"/>
    </source>
</evidence>
<organism evidence="2 3">
    <name type="scientific">Aspergillus pseudodeflectus</name>
    <dbReference type="NCBI Taxonomy" id="176178"/>
    <lineage>
        <taxon>Eukaryota</taxon>
        <taxon>Fungi</taxon>
        <taxon>Dikarya</taxon>
        <taxon>Ascomycota</taxon>
        <taxon>Pezizomycotina</taxon>
        <taxon>Eurotiomycetes</taxon>
        <taxon>Eurotiomycetidae</taxon>
        <taxon>Eurotiales</taxon>
        <taxon>Aspergillaceae</taxon>
        <taxon>Aspergillus</taxon>
        <taxon>Aspergillus subgen. Nidulantes</taxon>
    </lineage>
</organism>
<dbReference type="EMBL" id="JBFXLR010000023">
    <property type="protein sequence ID" value="KAL2849402.1"/>
    <property type="molecule type" value="Genomic_DNA"/>
</dbReference>